<dbReference type="GO" id="GO:0009898">
    <property type="term" value="C:cytoplasmic side of plasma membrane"/>
    <property type="evidence" value="ECO:0007669"/>
    <property type="project" value="TreeGrafter"/>
</dbReference>
<dbReference type="EMBL" id="QZVS01000080">
    <property type="protein sequence ID" value="RJT88752.1"/>
    <property type="molecule type" value="Genomic_DNA"/>
</dbReference>
<keyword evidence="4" id="KW-1185">Reference proteome</keyword>
<feature type="region of interest" description="Disordered" evidence="1">
    <location>
        <begin position="1"/>
        <end position="57"/>
    </location>
</feature>
<evidence type="ECO:0000259" key="2">
    <source>
        <dbReference type="Pfam" id="PF01656"/>
    </source>
</evidence>
<organism evidence="3 4">
    <name type="scientific">Cryobacterium melibiosiphilum</name>
    <dbReference type="NCBI Taxonomy" id="995039"/>
    <lineage>
        <taxon>Bacteria</taxon>
        <taxon>Bacillati</taxon>
        <taxon>Actinomycetota</taxon>
        <taxon>Actinomycetes</taxon>
        <taxon>Micrococcales</taxon>
        <taxon>Microbacteriaceae</taxon>
        <taxon>Cryobacterium</taxon>
    </lineage>
</organism>
<dbReference type="GO" id="GO:0005524">
    <property type="term" value="F:ATP binding"/>
    <property type="evidence" value="ECO:0007669"/>
    <property type="project" value="TreeGrafter"/>
</dbReference>
<dbReference type="OrthoDB" id="3204399at2"/>
<dbReference type="SUPFAM" id="SSF52540">
    <property type="entry name" value="P-loop containing nucleoside triphosphate hydrolases"/>
    <property type="match status" value="1"/>
</dbReference>
<dbReference type="GO" id="GO:0051782">
    <property type="term" value="P:negative regulation of cell division"/>
    <property type="evidence" value="ECO:0007669"/>
    <property type="project" value="TreeGrafter"/>
</dbReference>
<dbReference type="RefSeq" id="WP_119974449.1">
    <property type="nucleotide sequence ID" value="NZ_JBHSQA010000007.1"/>
</dbReference>
<evidence type="ECO:0000313" key="4">
    <source>
        <dbReference type="Proteomes" id="UP000272015"/>
    </source>
</evidence>
<dbReference type="PANTHER" id="PTHR43384:SF14">
    <property type="entry name" value="ESX-1 SECRETION-ASSOCIATED PROTEIN ESPI"/>
    <property type="match status" value="1"/>
</dbReference>
<name>A0A3A5MH62_9MICO</name>
<protein>
    <submittedName>
        <fullName evidence="3">MinD/ParA family protein</fullName>
    </submittedName>
</protein>
<feature type="domain" description="CobQ/CobB/MinD/ParA nucleotide binding" evidence="2">
    <location>
        <begin position="246"/>
        <end position="356"/>
    </location>
</feature>
<gene>
    <name evidence="3" type="ORF">D6T64_09335</name>
</gene>
<dbReference type="InterPro" id="IPR002586">
    <property type="entry name" value="CobQ/CobB/MinD/ParA_Nub-bd_dom"/>
</dbReference>
<dbReference type="InterPro" id="IPR027417">
    <property type="entry name" value="P-loop_NTPase"/>
</dbReference>
<dbReference type="Proteomes" id="UP000272015">
    <property type="component" value="Unassembled WGS sequence"/>
</dbReference>
<evidence type="ECO:0000313" key="3">
    <source>
        <dbReference type="EMBL" id="RJT88752.1"/>
    </source>
</evidence>
<dbReference type="InterPro" id="IPR050625">
    <property type="entry name" value="ParA/MinD_ATPase"/>
</dbReference>
<dbReference type="AlphaFoldDB" id="A0A3A5MH62"/>
<comment type="caution">
    <text evidence="3">The sequence shown here is derived from an EMBL/GenBank/DDBJ whole genome shotgun (WGS) entry which is preliminary data.</text>
</comment>
<feature type="compositionally biased region" description="Gly residues" evidence="1">
    <location>
        <begin position="24"/>
        <end position="33"/>
    </location>
</feature>
<evidence type="ECO:0000256" key="1">
    <source>
        <dbReference type="SAM" id="MobiDB-lite"/>
    </source>
</evidence>
<dbReference type="Gene3D" id="3.40.50.300">
    <property type="entry name" value="P-loop containing nucleotide triphosphate hydrolases"/>
    <property type="match status" value="1"/>
</dbReference>
<feature type="compositionally biased region" description="Low complexity" evidence="1">
    <location>
        <begin position="87"/>
        <end position="106"/>
    </location>
</feature>
<sequence>MAEKGNDDGGSAAQGTAGATGASGARGGVGTGSARGAHGEARASAASGDVFTEEYNSELPPHSIDNLAAALPENLSVPLPVAAVAAERPPGPRRAGAPGTVPVGPGSQSALSQPTLPRGTLARASTQHPATHTVEVSTPSNPRGVRASLATTSVAVPLGTPPAENARASRTEGGAPESASMLTSDRLLEVNRRTRRAPRGAWNRFVYDATLHLVNLGDSAKVRAHQQMDERIRRHFDGGARFVPILTRKGGVGKTTVTALLGMALADAREDRIIAVDANPDRGTLSERVSKQTRLTVRDVVTRAASIGNFTDFTALVSRDETRLDILASDTDPLLSEAFDENDYNVVADLAARFYSIVLTDCGTGIVHSVMRATLQRADSIVIVSGGSVDEARLASETLTWLEANGYGDLVRNSIVAINTATQGTNLVRLEEIESHFRSRVREIVRIPYDAQLAAGSVVSYKDLQPITQLAARTLAALVVEGLPADQNA</sequence>
<feature type="compositionally biased region" description="Low complexity" evidence="1">
    <location>
        <begin position="9"/>
        <end position="23"/>
    </location>
</feature>
<feature type="compositionally biased region" description="Polar residues" evidence="1">
    <location>
        <begin position="123"/>
        <end position="141"/>
    </location>
</feature>
<dbReference type="GO" id="GO:0016887">
    <property type="term" value="F:ATP hydrolysis activity"/>
    <property type="evidence" value="ECO:0007669"/>
    <property type="project" value="TreeGrafter"/>
</dbReference>
<dbReference type="GO" id="GO:0005829">
    <property type="term" value="C:cytosol"/>
    <property type="evidence" value="ECO:0007669"/>
    <property type="project" value="TreeGrafter"/>
</dbReference>
<proteinExistence type="predicted"/>
<accession>A0A3A5MH62</accession>
<feature type="region of interest" description="Disordered" evidence="1">
    <location>
        <begin position="87"/>
        <end position="180"/>
    </location>
</feature>
<dbReference type="Pfam" id="PF01656">
    <property type="entry name" value="CbiA"/>
    <property type="match status" value="1"/>
</dbReference>
<reference evidence="3 4" key="1">
    <citation type="submission" date="2018-09" db="EMBL/GenBank/DDBJ databases">
        <title>Novel species of Cryobacterium.</title>
        <authorList>
            <person name="Liu Q."/>
            <person name="Xin Y.-H."/>
        </authorList>
    </citation>
    <scope>NUCLEOTIDE SEQUENCE [LARGE SCALE GENOMIC DNA]</scope>
    <source>
        <strain evidence="3 4">Hh39</strain>
    </source>
</reference>
<dbReference type="PANTHER" id="PTHR43384">
    <property type="entry name" value="SEPTUM SITE-DETERMINING PROTEIN MIND HOMOLOG, CHLOROPLASTIC-RELATED"/>
    <property type="match status" value="1"/>
</dbReference>